<organism evidence="5 6">
    <name type="scientific">Nitratireductor mangrovi</name>
    <dbReference type="NCBI Taxonomy" id="2599600"/>
    <lineage>
        <taxon>Bacteria</taxon>
        <taxon>Pseudomonadati</taxon>
        <taxon>Pseudomonadota</taxon>
        <taxon>Alphaproteobacteria</taxon>
        <taxon>Hyphomicrobiales</taxon>
        <taxon>Phyllobacteriaceae</taxon>
        <taxon>Nitratireductor</taxon>
    </lineage>
</organism>
<keyword evidence="6" id="KW-1185">Reference proteome</keyword>
<dbReference type="RefSeq" id="WP_146298369.1">
    <property type="nucleotide sequence ID" value="NZ_CP042301.2"/>
</dbReference>
<evidence type="ECO:0000259" key="4">
    <source>
        <dbReference type="PROSITE" id="PS50893"/>
    </source>
</evidence>
<feature type="domain" description="ABC transporter" evidence="4">
    <location>
        <begin position="5"/>
        <end position="201"/>
    </location>
</feature>
<dbReference type="GO" id="GO:0005524">
    <property type="term" value="F:ATP binding"/>
    <property type="evidence" value="ECO:0007669"/>
    <property type="project" value="UniProtKB-KW"/>
</dbReference>
<sequence>MEPMLQVKSLTKVYRRGLLNPRETFRLEADFAIEEPAIVGMMGPNGSGKTTLFELITGSNSPTSGSVTVRGRDIHRVRTDERDRLAIHYHQSYQVRSFRSLKPNALMERAGSDYPLVHLFDEPQFNTQDGYIGFMLDFFRKLRREGRLVFLCVHPNERFHLEIMKEICERFVFVQRGSVTPIADYDSLIAHEPCRAYLADLLTERAA</sequence>
<dbReference type="InterPro" id="IPR051782">
    <property type="entry name" value="ABC_Transporter_VariousFunc"/>
</dbReference>
<dbReference type="PROSITE" id="PS50893">
    <property type="entry name" value="ABC_TRANSPORTER_2"/>
    <property type="match status" value="1"/>
</dbReference>
<reference evidence="5" key="1">
    <citation type="submission" date="2020-04" db="EMBL/GenBank/DDBJ databases">
        <title>Nitratireductor sp. nov. isolated from mangrove soil.</title>
        <authorList>
            <person name="Ye Y."/>
        </authorList>
    </citation>
    <scope>NUCLEOTIDE SEQUENCE</scope>
    <source>
        <strain evidence="5">SY7</strain>
    </source>
</reference>
<dbReference type="PANTHER" id="PTHR42939">
    <property type="entry name" value="ABC TRANSPORTER ATP-BINDING PROTEIN ALBC-RELATED"/>
    <property type="match status" value="1"/>
</dbReference>
<dbReference type="Pfam" id="PF00005">
    <property type="entry name" value="ABC_tran"/>
    <property type="match status" value="1"/>
</dbReference>
<dbReference type="Gene3D" id="3.40.50.300">
    <property type="entry name" value="P-loop containing nucleotide triphosphate hydrolases"/>
    <property type="match status" value="1"/>
</dbReference>
<keyword evidence="1" id="KW-0813">Transport</keyword>
<proteinExistence type="predicted"/>
<accession>A0A5B8KVY4</accession>
<dbReference type="GO" id="GO:0016887">
    <property type="term" value="F:ATP hydrolysis activity"/>
    <property type="evidence" value="ECO:0007669"/>
    <property type="project" value="InterPro"/>
</dbReference>
<evidence type="ECO:0000313" key="5">
    <source>
        <dbReference type="EMBL" id="QDY99715.1"/>
    </source>
</evidence>
<evidence type="ECO:0000256" key="1">
    <source>
        <dbReference type="ARBA" id="ARBA00022448"/>
    </source>
</evidence>
<evidence type="ECO:0000256" key="2">
    <source>
        <dbReference type="ARBA" id="ARBA00022741"/>
    </source>
</evidence>
<dbReference type="EMBL" id="CP042301">
    <property type="protein sequence ID" value="QDY99715.1"/>
    <property type="molecule type" value="Genomic_DNA"/>
</dbReference>
<evidence type="ECO:0000256" key="3">
    <source>
        <dbReference type="ARBA" id="ARBA00022840"/>
    </source>
</evidence>
<dbReference type="InterPro" id="IPR003439">
    <property type="entry name" value="ABC_transporter-like_ATP-bd"/>
</dbReference>
<evidence type="ECO:0000313" key="6">
    <source>
        <dbReference type="Proteomes" id="UP000321389"/>
    </source>
</evidence>
<dbReference type="OrthoDB" id="7835814at2"/>
<name>A0A5B8KVY4_9HYPH</name>
<dbReference type="KEGG" id="niy:FQ775_04625"/>
<gene>
    <name evidence="5" type="ORF">FQ775_04625</name>
</gene>
<dbReference type="SUPFAM" id="SSF52540">
    <property type="entry name" value="P-loop containing nucleoside triphosphate hydrolases"/>
    <property type="match status" value="1"/>
</dbReference>
<dbReference type="PANTHER" id="PTHR42939:SF1">
    <property type="entry name" value="ABC TRANSPORTER ATP-BINDING PROTEIN ALBC-RELATED"/>
    <property type="match status" value="1"/>
</dbReference>
<dbReference type="Proteomes" id="UP000321389">
    <property type="component" value="Chromosome"/>
</dbReference>
<keyword evidence="2" id="KW-0547">Nucleotide-binding</keyword>
<dbReference type="AlphaFoldDB" id="A0A5B8KVY4"/>
<keyword evidence="3 5" id="KW-0067">ATP-binding</keyword>
<dbReference type="InterPro" id="IPR027417">
    <property type="entry name" value="P-loop_NTPase"/>
</dbReference>
<protein>
    <submittedName>
        <fullName evidence="5">ATP-binding cassette domain-containing protein</fullName>
    </submittedName>
</protein>